<sequence>MQNHFLSHDSAVLIIGGSLVGLSAALFLARRGVATIVIEKHHDSAPHPRAMGFTERTMEHYRAAGIGERIAQVPPQARLRRVRADSLTGAWRQETEWTPGETQERRASASPCGGAAIAQDSLEPILRSAATQQGADLRLGHELLAFQQDGEGVTAQVRVRASGAVVTLRAVYLIGADGAGSPVRTALGIERQGIGHLRTLRSILFRCPGAEPYLARGITQFDIEQPGFKCFLTTYGDGRWALMFDETQPVGDDLVELVRRALGQDLAVEVLATGRWELAGRIADRFSQGRVFLAGDAAHQLPPTRGGFGANTGIDDAANLAWKLAMVVQGHSSPLLLDTYDEERRPIAWLRHQQTFARPDYAQWAKGAPEHEALFGNEAMELGQLQRSAAILGAGAALPAAAHPDQWAGQPGTRIPHVWVEAGGRTLSTLDLATDGFTLLARDRSWIDAARAQTGPAWPLRALQVGVDIVFPADASFEHRFGVGAEGAVLVRPDALIAWRASRLAADPARTLDDAIKQVAMLA</sequence>
<keyword evidence="4" id="KW-0812">Transmembrane</keyword>
<gene>
    <name evidence="6" type="ORF">F0185_25955</name>
</gene>
<keyword evidence="3" id="KW-0274">FAD</keyword>
<dbReference type="Pfam" id="PF01494">
    <property type="entry name" value="FAD_binding_3"/>
    <property type="match status" value="1"/>
</dbReference>
<dbReference type="Gene3D" id="3.50.50.60">
    <property type="entry name" value="FAD/NAD(P)-binding domain"/>
    <property type="match status" value="1"/>
</dbReference>
<evidence type="ECO:0000313" key="6">
    <source>
        <dbReference type="EMBL" id="NHZ37016.1"/>
    </source>
</evidence>
<evidence type="ECO:0000256" key="3">
    <source>
        <dbReference type="ARBA" id="ARBA00022827"/>
    </source>
</evidence>
<comment type="caution">
    <text evidence="6">The sequence shown here is derived from an EMBL/GenBank/DDBJ whole genome shotgun (WGS) entry which is preliminary data.</text>
</comment>
<dbReference type="Gene3D" id="3.40.30.120">
    <property type="match status" value="1"/>
</dbReference>
<protein>
    <submittedName>
        <fullName evidence="6">2,4-dichlorophenol 6-monooxygenase</fullName>
    </submittedName>
</protein>
<comment type="cofactor">
    <cofactor evidence="1">
        <name>FAD</name>
        <dbReference type="ChEBI" id="CHEBI:57692"/>
    </cofactor>
</comment>
<reference evidence="6 7" key="1">
    <citation type="submission" date="2019-09" db="EMBL/GenBank/DDBJ databases">
        <title>Taxonomy of Antarctic Massilia spp.: description of Massilia rubra sp. nov., Massilia aquatica sp. nov., Massilia mucilaginosa sp. nov., Massilia frigida sp. nov. isolated from streams, lakes and regoliths.</title>
        <authorList>
            <person name="Holochova P."/>
            <person name="Sedlacek I."/>
            <person name="Kralova S."/>
            <person name="Maslanova I."/>
            <person name="Busse H.-J."/>
            <person name="Stankova E."/>
            <person name="Vrbovska V."/>
            <person name="Kovarovic V."/>
            <person name="Bartak M."/>
            <person name="Svec P."/>
            <person name="Pantucek R."/>
        </authorList>
    </citation>
    <scope>NUCLEOTIDE SEQUENCE [LARGE SCALE GENOMIC DNA]</scope>
    <source>
        <strain evidence="6 7">CCM 8692</strain>
    </source>
</reference>
<name>A0ABX0LQ67_9BURK</name>
<dbReference type="RefSeq" id="WP_167229470.1">
    <property type="nucleotide sequence ID" value="NZ_VUYU01000023.1"/>
</dbReference>
<dbReference type="Gene3D" id="3.30.9.10">
    <property type="entry name" value="D-Amino Acid Oxidase, subunit A, domain 2"/>
    <property type="match status" value="1"/>
</dbReference>
<dbReference type="SUPFAM" id="SSF51905">
    <property type="entry name" value="FAD/NAD(P)-binding domain"/>
    <property type="match status" value="1"/>
</dbReference>
<keyword evidence="4" id="KW-0472">Membrane</keyword>
<dbReference type="InterPro" id="IPR002938">
    <property type="entry name" value="FAD-bd"/>
</dbReference>
<dbReference type="PANTHER" id="PTHR43004:SF19">
    <property type="entry name" value="BINDING MONOOXYGENASE, PUTATIVE (JCVI)-RELATED"/>
    <property type="match status" value="1"/>
</dbReference>
<keyword evidence="2" id="KW-0285">Flavoprotein</keyword>
<evidence type="ECO:0000259" key="5">
    <source>
        <dbReference type="Pfam" id="PF01494"/>
    </source>
</evidence>
<evidence type="ECO:0000256" key="4">
    <source>
        <dbReference type="SAM" id="Phobius"/>
    </source>
</evidence>
<keyword evidence="4" id="KW-1133">Transmembrane helix</keyword>
<keyword evidence="7" id="KW-1185">Reference proteome</keyword>
<dbReference type="EMBL" id="VUYU01000023">
    <property type="protein sequence ID" value="NHZ37016.1"/>
    <property type="molecule type" value="Genomic_DNA"/>
</dbReference>
<dbReference type="PRINTS" id="PR00420">
    <property type="entry name" value="RNGMNOXGNASE"/>
</dbReference>
<evidence type="ECO:0000256" key="1">
    <source>
        <dbReference type="ARBA" id="ARBA00001974"/>
    </source>
</evidence>
<dbReference type="Pfam" id="PF21274">
    <property type="entry name" value="Rng_hyd_C"/>
    <property type="match status" value="1"/>
</dbReference>
<feature type="domain" description="FAD-binding" evidence="5">
    <location>
        <begin position="10"/>
        <end position="351"/>
    </location>
</feature>
<dbReference type="InterPro" id="IPR050641">
    <property type="entry name" value="RIFMO-like"/>
</dbReference>
<evidence type="ECO:0000313" key="7">
    <source>
        <dbReference type="Proteomes" id="UP000785613"/>
    </source>
</evidence>
<organism evidence="6 7">
    <name type="scientific">Massilia rubra</name>
    <dbReference type="NCBI Taxonomy" id="2607910"/>
    <lineage>
        <taxon>Bacteria</taxon>
        <taxon>Pseudomonadati</taxon>
        <taxon>Pseudomonadota</taxon>
        <taxon>Betaproteobacteria</taxon>
        <taxon>Burkholderiales</taxon>
        <taxon>Oxalobacteraceae</taxon>
        <taxon>Telluria group</taxon>
        <taxon>Massilia</taxon>
    </lineage>
</organism>
<dbReference type="Proteomes" id="UP000785613">
    <property type="component" value="Unassembled WGS sequence"/>
</dbReference>
<feature type="transmembrane region" description="Helical" evidence="4">
    <location>
        <begin position="12"/>
        <end position="29"/>
    </location>
</feature>
<dbReference type="InterPro" id="IPR036188">
    <property type="entry name" value="FAD/NAD-bd_sf"/>
</dbReference>
<evidence type="ECO:0000256" key="2">
    <source>
        <dbReference type="ARBA" id="ARBA00022630"/>
    </source>
</evidence>
<accession>A0ABX0LQ67</accession>
<proteinExistence type="predicted"/>
<dbReference type="PANTHER" id="PTHR43004">
    <property type="entry name" value="TRK SYSTEM POTASSIUM UPTAKE PROTEIN"/>
    <property type="match status" value="1"/>
</dbReference>